<keyword evidence="2" id="KW-0472">Membrane</keyword>
<feature type="transmembrane region" description="Helical" evidence="2">
    <location>
        <begin position="48"/>
        <end position="67"/>
    </location>
</feature>
<protein>
    <recommendedName>
        <fullName evidence="5">Transmembrane protein</fullName>
    </recommendedName>
</protein>
<keyword evidence="4" id="KW-1185">Reference proteome</keyword>
<keyword evidence="2" id="KW-0812">Transmembrane</keyword>
<evidence type="ECO:0000313" key="3">
    <source>
        <dbReference type="EMBL" id="KAK4027941.1"/>
    </source>
</evidence>
<evidence type="ECO:0000256" key="1">
    <source>
        <dbReference type="SAM" id="MobiDB-lite"/>
    </source>
</evidence>
<organism evidence="3 4">
    <name type="scientific">Daphnia magna</name>
    <dbReference type="NCBI Taxonomy" id="35525"/>
    <lineage>
        <taxon>Eukaryota</taxon>
        <taxon>Metazoa</taxon>
        <taxon>Ecdysozoa</taxon>
        <taxon>Arthropoda</taxon>
        <taxon>Crustacea</taxon>
        <taxon>Branchiopoda</taxon>
        <taxon>Diplostraca</taxon>
        <taxon>Cladocera</taxon>
        <taxon>Anomopoda</taxon>
        <taxon>Daphniidae</taxon>
        <taxon>Daphnia</taxon>
    </lineage>
</organism>
<sequence length="146" mass="16763">MLSGNAFSSLFCSSTTPICLCFAAILFQLCQQLFKEIHELMQRNFCKLAILANCFLFCGLTFIILVWSHPITVHRSQFIGHSHQSIRSLIREAYNTRGIVKLNHGVKDNKMLCKKIFDKIDELEKKLKTSQTTTNESDEEDDDFPI</sequence>
<keyword evidence="2" id="KW-1133">Transmembrane helix</keyword>
<proteinExistence type="predicted"/>
<feature type="compositionally biased region" description="Acidic residues" evidence="1">
    <location>
        <begin position="136"/>
        <end position="146"/>
    </location>
</feature>
<evidence type="ECO:0008006" key="5">
    <source>
        <dbReference type="Google" id="ProtNLM"/>
    </source>
</evidence>
<gene>
    <name evidence="3" type="ORF">OUZ56_017081</name>
</gene>
<evidence type="ECO:0000313" key="4">
    <source>
        <dbReference type="Proteomes" id="UP001234178"/>
    </source>
</evidence>
<dbReference type="EMBL" id="JAOYFB010000038">
    <property type="protein sequence ID" value="KAK4027941.1"/>
    <property type="molecule type" value="Genomic_DNA"/>
</dbReference>
<feature type="region of interest" description="Disordered" evidence="1">
    <location>
        <begin position="127"/>
        <end position="146"/>
    </location>
</feature>
<evidence type="ECO:0000256" key="2">
    <source>
        <dbReference type="SAM" id="Phobius"/>
    </source>
</evidence>
<accession>A0ABR0AS64</accession>
<dbReference type="Proteomes" id="UP001234178">
    <property type="component" value="Unassembled WGS sequence"/>
</dbReference>
<name>A0ABR0AS64_9CRUS</name>
<feature type="transmembrane region" description="Helical" evidence="2">
    <location>
        <begin position="6"/>
        <end position="27"/>
    </location>
</feature>
<comment type="caution">
    <text evidence="3">The sequence shown here is derived from an EMBL/GenBank/DDBJ whole genome shotgun (WGS) entry which is preliminary data.</text>
</comment>
<reference evidence="3 4" key="1">
    <citation type="journal article" date="2023" name="Nucleic Acids Res.">
        <title>The hologenome of Daphnia magna reveals possible DNA methylation and microbiome-mediated evolution of the host genome.</title>
        <authorList>
            <person name="Chaturvedi A."/>
            <person name="Li X."/>
            <person name="Dhandapani V."/>
            <person name="Marshall H."/>
            <person name="Kissane S."/>
            <person name="Cuenca-Cambronero M."/>
            <person name="Asole G."/>
            <person name="Calvet F."/>
            <person name="Ruiz-Romero M."/>
            <person name="Marangio P."/>
            <person name="Guigo R."/>
            <person name="Rago D."/>
            <person name="Mirbahai L."/>
            <person name="Eastwood N."/>
            <person name="Colbourne J.K."/>
            <person name="Zhou J."/>
            <person name="Mallon E."/>
            <person name="Orsini L."/>
        </authorList>
    </citation>
    <scope>NUCLEOTIDE SEQUENCE [LARGE SCALE GENOMIC DNA]</scope>
    <source>
        <strain evidence="3">LRV0_1</strain>
    </source>
</reference>